<evidence type="ECO:0000256" key="1">
    <source>
        <dbReference type="SAM" id="Phobius"/>
    </source>
</evidence>
<dbReference type="Proteomes" id="UP000432715">
    <property type="component" value="Unassembled WGS sequence"/>
</dbReference>
<evidence type="ECO:0008006" key="4">
    <source>
        <dbReference type="Google" id="ProtNLM"/>
    </source>
</evidence>
<dbReference type="EMBL" id="WBZC01000015">
    <property type="protein sequence ID" value="KAB3535751.1"/>
    <property type="molecule type" value="Genomic_DNA"/>
</dbReference>
<keyword evidence="1" id="KW-0812">Transmembrane</keyword>
<evidence type="ECO:0000313" key="3">
    <source>
        <dbReference type="Proteomes" id="UP000432715"/>
    </source>
</evidence>
<proteinExistence type="predicted"/>
<keyword evidence="1" id="KW-1133">Transmembrane helix</keyword>
<comment type="caution">
    <text evidence="2">The sequence shown here is derived from an EMBL/GenBank/DDBJ whole genome shotgun (WGS) entry which is preliminary data.</text>
</comment>
<accession>A0A6I0FHV7</accession>
<reference evidence="2 3" key="1">
    <citation type="submission" date="2019-10" db="EMBL/GenBank/DDBJ databases">
        <title>Alkaliphilus serpentinus sp. nov. and Alkaliphilus pronyensis sp. nov., two novel anaerobic alkaliphilic species isolated from the serpentinized-hosted hydrothermal field of the Prony Bay (New Caledonia).</title>
        <authorList>
            <person name="Postec A."/>
        </authorList>
    </citation>
    <scope>NUCLEOTIDE SEQUENCE [LARGE SCALE GENOMIC DNA]</scope>
    <source>
        <strain evidence="2 3">LacV</strain>
    </source>
</reference>
<dbReference type="AlphaFoldDB" id="A0A6I0FHV7"/>
<keyword evidence="3" id="KW-1185">Reference proteome</keyword>
<keyword evidence="1" id="KW-0472">Membrane</keyword>
<organism evidence="2 3">
    <name type="scientific">Alkaliphilus pronyensis</name>
    <dbReference type="NCBI Taxonomy" id="1482732"/>
    <lineage>
        <taxon>Bacteria</taxon>
        <taxon>Bacillati</taxon>
        <taxon>Bacillota</taxon>
        <taxon>Clostridia</taxon>
        <taxon>Peptostreptococcales</taxon>
        <taxon>Natronincolaceae</taxon>
        <taxon>Alkaliphilus</taxon>
    </lineage>
</organism>
<feature type="transmembrane region" description="Helical" evidence="1">
    <location>
        <begin position="6"/>
        <end position="23"/>
    </location>
</feature>
<sequence>MEPIGIFFGIATFFGVSGLLKVTNKPIRRAAVMVTSQMFNAVDAAKTTAHTIKEEFEDIIAEAQYENMKRQQNLTMEQTIDKGGK</sequence>
<name>A0A6I0FHV7_9FIRM</name>
<protein>
    <recommendedName>
        <fullName evidence="4">DUF5132 domain-containing protein</fullName>
    </recommendedName>
</protein>
<gene>
    <name evidence="2" type="ORF">F8154_05475</name>
</gene>
<evidence type="ECO:0000313" key="2">
    <source>
        <dbReference type="EMBL" id="KAB3535751.1"/>
    </source>
</evidence>